<evidence type="ECO:0000313" key="2">
    <source>
        <dbReference type="Proteomes" id="UP000814140"/>
    </source>
</evidence>
<evidence type="ECO:0000313" key="1">
    <source>
        <dbReference type="EMBL" id="KAI0057118.1"/>
    </source>
</evidence>
<comment type="caution">
    <text evidence="1">The sequence shown here is derived from an EMBL/GenBank/DDBJ whole genome shotgun (WGS) entry which is preliminary data.</text>
</comment>
<dbReference type="Proteomes" id="UP000814140">
    <property type="component" value="Unassembled WGS sequence"/>
</dbReference>
<proteinExistence type="predicted"/>
<name>A0ACB8SKY5_9AGAM</name>
<reference evidence="1" key="2">
    <citation type="journal article" date="2022" name="New Phytol.">
        <title>Evolutionary transition to the ectomycorrhizal habit in the genomes of a hyperdiverse lineage of mushroom-forming fungi.</title>
        <authorList>
            <person name="Looney B."/>
            <person name="Miyauchi S."/>
            <person name="Morin E."/>
            <person name="Drula E."/>
            <person name="Courty P.E."/>
            <person name="Kohler A."/>
            <person name="Kuo A."/>
            <person name="LaButti K."/>
            <person name="Pangilinan J."/>
            <person name="Lipzen A."/>
            <person name="Riley R."/>
            <person name="Andreopoulos W."/>
            <person name="He G."/>
            <person name="Johnson J."/>
            <person name="Nolan M."/>
            <person name="Tritt A."/>
            <person name="Barry K.W."/>
            <person name="Grigoriev I.V."/>
            <person name="Nagy L.G."/>
            <person name="Hibbett D."/>
            <person name="Henrissat B."/>
            <person name="Matheny P.B."/>
            <person name="Labbe J."/>
            <person name="Martin F.M."/>
        </authorList>
    </citation>
    <scope>NUCLEOTIDE SEQUENCE</scope>
    <source>
        <strain evidence="1">HHB10654</strain>
    </source>
</reference>
<keyword evidence="2" id="KW-1185">Reference proteome</keyword>
<gene>
    <name evidence="1" type="ORF">BV25DRAFT_1920428</name>
</gene>
<sequence length="63" mass="6648">MSGRQGGKLKPLKAPKKEKKEVDEDEAAFKEKKKAEADALKAAREKALKGGAPGGGIKKSGKK</sequence>
<reference evidence="1" key="1">
    <citation type="submission" date="2021-03" db="EMBL/GenBank/DDBJ databases">
        <authorList>
            <consortium name="DOE Joint Genome Institute"/>
            <person name="Ahrendt S."/>
            <person name="Looney B.P."/>
            <person name="Miyauchi S."/>
            <person name="Morin E."/>
            <person name="Drula E."/>
            <person name="Courty P.E."/>
            <person name="Chicoki N."/>
            <person name="Fauchery L."/>
            <person name="Kohler A."/>
            <person name="Kuo A."/>
            <person name="Labutti K."/>
            <person name="Pangilinan J."/>
            <person name="Lipzen A."/>
            <person name="Riley R."/>
            <person name="Andreopoulos W."/>
            <person name="He G."/>
            <person name="Johnson J."/>
            <person name="Barry K.W."/>
            <person name="Grigoriev I.V."/>
            <person name="Nagy L."/>
            <person name="Hibbett D."/>
            <person name="Henrissat B."/>
            <person name="Matheny P.B."/>
            <person name="Labbe J."/>
            <person name="Martin F."/>
        </authorList>
    </citation>
    <scope>NUCLEOTIDE SEQUENCE</scope>
    <source>
        <strain evidence="1">HHB10654</strain>
    </source>
</reference>
<dbReference type="EMBL" id="MU277252">
    <property type="protein sequence ID" value="KAI0057118.1"/>
    <property type="molecule type" value="Genomic_DNA"/>
</dbReference>
<protein>
    <submittedName>
        <fullName evidence="1">Translation machinery associated TMA7</fullName>
    </submittedName>
</protein>
<accession>A0ACB8SKY5</accession>
<organism evidence="1 2">
    <name type="scientific">Artomyces pyxidatus</name>
    <dbReference type="NCBI Taxonomy" id="48021"/>
    <lineage>
        <taxon>Eukaryota</taxon>
        <taxon>Fungi</taxon>
        <taxon>Dikarya</taxon>
        <taxon>Basidiomycota</taxon>
        <taxon>Agaricomycotina</taxon>
        <taxon>Agaricomycetes</taxon>
        <taxon>Russulales</taxon>
        <taxon>Auriscalpiaceae</taxon>
        <taxon>Artomyces</taxon>
    </lineage>
</organism>